<sequence length="271" mass="29983">MLTRKKWLTLVSIGIYILVITGLTLYQIKKNMGAGVDGTTPLTNFWYFQFGGVGDSLISATLTLILFTTIASMESIYLKNNNTFYNVQTRIGFGEFLRRSVGKVLALTFSLTVIIKLYQLGLISLIFGQLPSNIILPEPIRYGLGPFDDNLLTSWLIFTLLSALGWGIYAIFVFAVGLFVPKNSVYLVLGVVLGIIALTIPGILSRINSILTYLMYFIFIPTLIAPGQATFGVWGGKFPPVYLTFSSAALIYLGSAFLLMRVWVSRQRRGG</sequence>
<keyword evidence="3" id="KW-1185">Reference proteome</keyword>
<feature type="transmembrane region" description="Helical" evidence="1">
    <location>
        <begin position="46"/>
        <end position="71"/>
    </location>
</feature>
<dbReference type="Proteomes" id="UP000563523">
    <property type="component" value="Unassembled WGS sequence"/>
</dbReference>
<proteinExistence type="predicted"/>
<comment type="caution">
    <text evidence="2">The sequence shown here is derived from an EMBL/GenBank/DDBJ whole genome shotgun (WGS) entry which is preliminary data.</text>
</comment>
<feature type="transmembrane region" description="Helical" evidence="1">
    <location>
        <begin position="104"/>
        <end position="127"/>
    </location>
</feature>
<dbReference type="AlphaFoldDB" id="A0A850R0J9"/>
<organism evidence="2 3">
    <name type="scientific">Bombilactobacillus apium</name>
    <dbReference type="NCBI Taxonomy" id="2675299"/>
    <lineage>
        <taxon>Bacteria</taxon>
        <taxon>Bacillati</taxon>
        <taxon>Bacillota</taxon>
        <taxon>Bacilli</taxon>
        <taxon>Lactobacillales</taxon>
        <taxon>Lactobacillaceae</taxon>
        <taxon>Bombilactobacillus</taxon>
    </lineage>
</organism>
<gene>
    <name evidence="2" type="ORF">HU830_05365</name>
</gene>
<keyword evidence="1" id="KW-1133">Transmembrane helix</keyword>
<feature type="transmembrane region" description="Helical" evidence="1">
    <location>
        <begin position="185"/>
        <end position="204"/>
    </location>
</feature>
<feature type="transmembrane region" description="Helical" evidence="1">
    <location>
        <begin position="241"/>
        <end position="264"/>
    </location>
</feature>
<reference evidence="2 3" key="1">
    <citation type="submission" date="2020-06" db="EMBL/GenBank/DDBJ databases">
        <authorList>
            <person name="Kang J."/>
        </authorList>
    </citation>
    <scope>NUCLEOTIDE SEQUENCE [LARGE SCALE GENOMIC DNA]</scope>
    <source>
        <strain evidence="2 3">DCY120</strain>
    </source>
</reference>
<feature type="transmembrane region" description="Helical" evidence="1">
    <location>
        <begin position="210"/>
        <end position="234"/>
    </location>
</feature>
<name>A0A850R0J9_9LACO</name>
<feature type="transmembrane region" description="Helical" evidence="1">
    <location>
        <begin position="155"/>
        <end position="178"/>
    </location>
</feature>
<evidence type="ECO:0000313" key="3">
    <source>
        <dbReference type="Proteomes" id="UP000563523"/>
    </source>
</evidence>
<keyword evidence="1" id="KW-0812">Transmembrane</keyword>
<evidence type="ECO:0000256" key="1">
    <source>
        <dbReference type="SAM" id="Phobius"/>
    </source>
</evidence>
<dbReference type="RefSeq" id="WP_176942753.1">
    <property type="nucleotide sequence ID" value="NZ_JABZEC010000004.1"/>
</dbReference>
<protein>
    <submittedName>
        <fullName evidence="2">Uncharacterized protein</fullName>
    </submittedName>
</protein>
<keyword evidence="1" id="KW-0472">Membrane</keyword>
<feature type="transmembrane region" description="Helical" evidence="1">
    <location>
        <begin position="7"/>
        <end position="26"/>
    </location>
</feature>
<dbReference type="EMBL" id="JABZEC010000004">
    <property type="protein sequence ID" value="NVY96589.1"/>
    <property type="molecule type" value="Genomic_DNA"/>
</dbReference>
<accession>A0A850R0J9</accession>
<evidence type="ECO:0000313" key="2">
    <source>
        <dbReference type="EMBL" id="NVY96589.1"/>
    </source>
</evidence>